<keyword evidence="5" id="KW-0418">Kinase</keyword>
<feature type="domain" description="Jacalin-type lectin" evidence="9">
    <location>
        <begin position="633"/>
        <end position="780"/>
    </location>
</feature>
<keyword evidence="3" id="KW-0430">Lectin</keyword>
<dbReference type="InterPro" id="IPR011009">
    <property type="entry name" value="Kinase-like_dom_sf"/>
</dbReference>
<comment type="similarity">
    <text evidence="1">Belongs to the jacalin lectin family.</text>
</comment>
<dbReference type="Proteomes" id="UP001497457">
    <property type="component" value="Chromosome 24b"/>
</dbReference>
<proteinExistence type="inferred from homology"/>
<keyword evidence="2" id="KW-0808">Transferase</keyword>
<feature type="binding site" evidence="7">
    <location>
        <position position="47"/>
    </location>
    <ligand>
        <name>ATP</name>
        <dbReference type="ChEBI" id="CHEBI:30616"/>
    </ligand>
</feature>
<dbReference type="Pfam" id="PF00069">
    <property type="entry name" value="Pkinase"/>
    <property type="match status" value="1"/>
</dbReference>
<dbReference type="Pfam" id="PF01419">
    <property type="entry name" value="Jacalin"/>
    <property type="match status" value="3"/>
</dbReference>
<keyword evidence="4 7" id="KW-0547">Nucleotide-binding</keyword>
<dbReference type="SMART" id="SM00915">
    <property type="entry name" value="Jacalin"/>
    <property type="match status" value="3"/>
</dbReference>
<accession>A0ABC9B1V8</accession>
<dbReference type="SMART" id="SM00220">
    <property type="entry name" value="S_TKc"/>
    <property type="match status" value="1"/>
</dbReference>
<evidence type="ECO:0000256" key="7">
    <source>
        <dbReference type="PROSITE-ProRule" id="PRU10141"/>
    </source>
</evidence>
<evidence type="ECO:0000313" key="11">
    <source>
        <dbReference type="Proteomes" id="UP001497457"/>
    </source>
</evidence>
<evidence type="ECO:0000256" key="5">
    <source>
        <dbReference type="ARBA" id="ARBA00022777"/>
    </source>
</evidence>
<dbReference type="Gene3D" id="1.10.510.10">
    <property type="entry name" value="Transferase(Phosphotransferase) domain 1"/>
    <property type="match status" value="1"/>
</dbReference>
<evidence type="ECO:0000256" key="4">
    <source>
        <dbReference type="ARBA" id="ARBA00022741"/>
    </source>
</evidence>
<reference evidence="10 11" key="2">
    <citation type="submission" date="2024-10" db="EMBL/GenBank/DDBJ databases">
        <authorList>
            <person name="Ryan C."/>
        </authorList>
    </citation>
    <scope>NUCLEOTIDE SEQUENCE [LARGE SCALE GENOMIC DNA]</scope>
</reference>
<dbReference type="GO" id="GO:0016301">
    <property type="term" value="F:kinase activity"/>
    <property type="evidence" value="ECO:0007669"/>
    <property type="project" value="UniProtKB-KW"/>
</dbReference>
<dbReference type="SUPFAM" id="SSF51101">
    <property type="entry name" value="Mannose-binding lectins"/>
    <property type="match status" value="3"/>
</dbReference>
<dbReference type="PROSITE" id="PS51752">
    <property type="entry name" value="JACALIN_LECTIN"/>
    <property type="match status" value="3"/>
</dbReference>
<dbReference type="Gene3D" id="2.100.10.30">
    <property type="entry name" value="Jacalin-like lectin domain"/>
    <property type="match status" value="3"/>
</dbReference>
<feature type="domain" description="Protein kinase" evidence="8">
    <location>
        <begin position="18"/>
        <end position="313"/>
    </location>
</feature>
<feature type="domain" description="Jacalin-type lectin" evidence="9">
    <location>
        <begin position="317"/>
        <end position="464"/>
    </location>
</feature>
<evidence type="ECO:0000259" key="9">
    <source>
        <dbReference type="PROSITE" id="PS51752"/>
    </source>
</evidence>
<evidence type="ECO:0000256" key="6">
    <source>
        <dbReference type="ARBA" id="ARBA00022840"/>
    </source>
</evidence>
<keyword evidence="6 7" id="KW-0067">ATP-binding</keyword>
<evidence type="ECO:0000256" key="3">
    <source>
        <dbReference type="ARBA" id="ARBA00022734"/>
    </source>
</evidence>
<protein>
    <submittedName>
        <fullName evidence="10">Uncharacterized protein</fullName>
    </submittedName>
</protein>
<dbReference type="GO" id="GO:0030246">
    <property type="term" value="F:carbohydrate binding"/>
    <property type="evidence" value="ECO:0007669"/>
    <property type="project" value="UniProtKB-KW"/>
</dbReference>
<sequence>MNPNDMPLSFLEYITNHFSDNQRLGSGGYGDVYKGVDRNGKEIAVKKLYQMQGLGDQQFKNEFSNLRRVQHQNIVRLVGYCAEERLRYENINGEYIYGKMIYRILCFEYLQLGSLDKHLSEESHGPDWLTRYKIIKGICEGLNFLHGGLENPIFHLDLKPANILLDKNMVPKISDFGLSRLFRGTCRTQATESFKGTEYYMPPEYITMRLISNKYDIFSLGIIIIQIMTGPMGYLKYANTPSPLEFIKLVHKNWMERIKATSKYAEQECQQVKRCIEIALNCVEAKKDKRPTIGDIICELRKTETSRTKSSWVQANVSKIGPWGGTGGGLFDVGVAPHRLETLIIGSGEVIYSLKFLYSDYKGQQHSAGPWGGYGPRKASYHDTIQLGLSEYVTEISGTIGPFYLANSGVITSLTFITNVGSYGPFGTVGGISFQIPVQSHGGIAGLFAYAGWYIDAIGIYVNPVLKTVNEEEKEDPLAKIGPWGGNGGRPWDINMVPSRLQSMTIRSSSVVNSLEFSYLDSDGQKHTAGPWGGPNGSAYTIHFGASEFLTGVYGTAGRFTDVPEDVITSLTLFSNTRSYGPFGHGGGTSFQMSKHSNGSIVGFFGRAESYLDAIGIYTSSELEAKIERKAGLTKVGPWGGIGGMSHDIDNGPEPHRLESIKIYCDAVVNSIGFSYTEYNQKEHSVGPWGAPGGKLNEIHLQPLEILQGISGTYGPFGTSRNVITSLTFATNHGRAYGPYGKGGGTAFNLLVGREQPSCIVGFFGRAESYLESIGLYLHTY</sequence>
<dbReference type="InterPro" id="IPR033734">
    <property type="entry name" value="Jacalin-like_lectin_dom_plant"/>
</dbReference>
<dbReference type="PROSITE" id="PS00107">
    <property type="entry name" value="PROTEIN_KINASE_ATP"/>
    <property type="match status" value="1"/>
</dbReference>
<dbReference type="InterPro" id="IPR008271">
    <property type="entry name" value="Ser/Thr_kinase_AS"/>
</dbReference>
<dbReference type="GO" id="GO:0005524">
    <property type="term" value="F:ATP binding"/>
    <property type="evidence" value="ECO:0007669"/>
    <property type="project" value="UniProtKB-UniRule"/>
</dbReference>
<keyword evidence="11" id="KW-1185">Reference proteome</keyword>
<dbReference type="InterPro" id="IPR000719">
    <property type="entry name" value="Prot_kinase_dom"/>
</dbReference>
<name>A0ABC9B1V8_9POAL</name>
<dbReference type="CDD" id="cd09612">
    <property type="entry name" value="Jacalin"/>
    <property type="match status" value="3"/>
</dbReference>
<evidence type="ECO:0000256" key="2">
    <source>
        <dbReference type="ARBA" id="ARBA00022679"/>
    </source>
</evidence>
<dbReference type="PANTHER" id="PTHR46506">
    <property type="entry name" value="OS05G0143600 PROTEIN"/>
    <property type="match status" value="1"/>
</dbReference>
<feature type="domain" description="Jacalin-type lectin" evidence="9">
    <location>
        <begin position="478"/>
        <end position="621"/>
    </location>
</feature>
<dbReference type="SUPFAM" id="SSF56112">
    <property type="entry name" value="Protein kinase-like (PK-like)"/>
    <property type="match status" value="1"/>
</dbReference>
<dbReference type="PROSITE" id="PS50011">
    <property type="entry name" value="PROTEIN_KINASE_DOM"/>
    <property type="match status" value="1"/>
</dbReference>
<dbReference type="PROSITE" id="PS00108">
    <property type="entry name" value="PROTEIN_KINASE_ST"/>
    <property type="match status" value="1"/>
</dbReference>
<dbReference type="FunFam" id="2.100.10.30:FF:000001">
    <property type="entry name" value="Jacalin-related lectin 33"/>
    <property type="match status" value="2"/>
</dbReference>
<dbReference type="EMBL" id="OZ075134">
    <property type="protein sequence ID" value="CAL4991023.1"/>
    <property type="molecule type" value="Genomic_DNA"/>
</dbReference>
<dbReference type="InterPro" id="IPR017441">
    <property type="entry name" value="Protein_kinase_ATP_BS"/>
</dbReference>
<evidence type="ECO:0000256" key="1">
    <source>
        <dbReference type="ARBA" id="ARBA00006568"/>
    </source>
</evidence>
<dbReference type="InterPro" id="IPR001229">
    <property type="entry name" value="Jacalin-like_lectin_dom"/>
</dbReference>
<dbReference type="AlphaFoldDB" id="A0ABC9B1V8"/>
<dbReference type="FunFam" id="1.10.510.10:FF:000625">
    <property type="entry name" value="Cysteine-rich receptor-like protein kinase 6"/>
    <property type="match status" value="1"/>
</dbReference>
<dbReference type="Gene3D" id="3.30.200.20">
    <property type="entry name" value="Phosphorylase Kinase, domain 1"/>
    <property type="match status" value="1"/>
</dbReference>
<gene>
    <name evidence="10" type="ORF">URODEC1_LOCUS60470</name>
</gene>
<evidence type="ECO:0000313" key="10">
    <source>
        <dbReference type="EMBL" id="CAL4991023.1"/>
    </source>
</evidence>
<evidence type="ECO:0000259" key="8">
    <source>
        <dbReference type="PROSITE" id="PS50011"/>
    </source>
</evidence>
<reference evidence="11" key="1">
    <citation type="submission" date="2024-06" db="EMBL/GenBank/DDBJ databases">
        <authorList>
            <person name="Ryan C."/>
        </authorList>
    </citation>
    <scope>NUCLEOTIDE SEQUENCE [LARGE SCALE GENOMIC DNA]</scope>
</reference>
<dbReference type="InterPro" id="IPR036404">
    <property type="entry name" value="Jacalin-like_lectin_dom_sf"/>
</dbReference>
<dbReference type="FunFam" id="3.30.200.20:FF:000465">
    <property type="entry name" value="Cysteine-rich receptor-like protein kinase 6"/>
    <property type="match status" value="1"/>
</dbReference>
<organism evidence="10 11">
    <name type="scientific">Urochloa decumbens</name>
    <dbReference type="NCBI Taxonomy" id="240449"/>
    <lineage>
        <taxon>Eukaryota</taxon>
        <taxon>Viridiplantae</taxon>
        <taxon>Streptophyta</taxon>
        <taxon>Embryophyta</taxon>
        <taxon>Tracheophyta</taxon>
        <taxon>Spermatophyta</taxon>
        <taxon>Magnoliopsida</taxon>
        <taxon>Liliopsida</taxon>
        <taxon>Poales</taxon>
        <taxon>Poaceae</taxon>
        <taxon>PACMAD clade</taxon>
        <taxon>Panicoideae</taxon>
        <taxon>Panicodae</taxon>
        <taxon>Paniceae</taxon>
        <taxon>Melinidinae</taxon>
        <taxon>Urochloa</taxon>
    </lineage>
</organism>